<evidence type="ECO:0000256" key="1">
    <source>
        <dbReference type="SAM" id="SignalP"/>
    </source>
</evidence>
<feature type="chain" id="PRO_5039041151" description="Lipoprotein" evidence="1">
    <location>
        <begin position="26"/>
        <end position="228"/>
    </location>
</feature>
<feature type="signal peptide" evidence="1">
    <location>
        <begin position="1"/>
        <end position="25"/>
    </location>
</feature>
<reference evidence="2" key="1">
    <citation type="submission" date="2007-02" db="EMBL/GenBank/DDBJ databases">
        <title>Complete sequence of Mycobacterium sp. JLS.</title>
        <authorList>
            <consortium name="US DOE Joint Genome Institute"/>
            <person name="Copeland A."/>
            <person name="Lucas S."/>
            <person name="Lapidus A."/>
            <person name="Barry K."/>
            <person name="Detter J.C."/>
            <person name="Glavina del Rio T."/>
            <person name="Hammon N."/>
            <person name="Israni S."/>
            <person name="Dalin E."/>
            <person name="Tice H."/>
            <person name="Pitluck S."/>
            <person name="Chain P."/>
            <person name="Malfatti S."/>
            <person name="Shin M."/>
            <person name="Vergez L."/>
            <person name="Schmutz J."/>
            <person name="Larimer F."/>
            <person name="Land M."/>
            <person name="Hauser L."/>
            <person name="Kyrpides N."/>
            <person name="Mikhailova N."/>
            <person name="Miller C.D."/>
            <person name="Anderson A.J."/>
            <person name="Sims R.C."/>
            <person name="Richardson P."/>
        </authorList>
    </citation>
    <scope>NUCLEOTIDE SEQUENCE [LARGE SCALE GENOMIC DNA]</scope>
    <source>
        <strain evidence="2">JLS</strain>
    </source>
</reference>
<protein>
    <recommendedName>
        <fullName evidence="3">Lipoprotein</fullName>
    </recommendedName>
</protein>
<dbReference type="KEGG" id="mjl:Mjls_5178"/>
<gene>
    <name evidence="2" type="ordered locus">Mjls_5178</name>
</gene>
<evidence type="ECO:0008006" key="3">
    <source>
        <dbReference type="Google" id="ProtNLM"/>
    </source>
</evidence>
<sequence precursor="true">MTERTILTRVAVLISAGLLTLPMGACQTGNGGSTETSTSTPPPFPYPPFEIRTDVAVPLEPPLDDAARFALQMSVDERLSNDPDEEALYQRYRSRIASEADGPRIRIPDTYAGQTGAALHRAVAARVLPGEDVEVSICLYDTPGLYAMKEDGTLVKPTPVEESLWRPRVKWTAQPAADGSTPSGPRWLLMDSGVLTDLTPDQVAAVCDPFKPEPFVQEPPRPTSAAPK</sequence>
<proteinExistence type="predicted"/>
<evidence type="ECO:0000313" key="2">
    <source>
        <dbReference type="EMBL" id="ABO00943.1"/>
    </source>
</evidence>
<organism evidence="2">
    <name type="scientific">Mycobacterium sp. (strain JLS)</name>
    <dbReference type="NCBI Taxonomy" id="164757"/>
    <lineage>
        <taxon>Bacteria</taxon>
        <taxon>Bacillati</taxon>
        <taxon>Actinomycetota</taxon>
        <taxon>Actinomycetes</taxon>
        <taxon>Mycobacteriales</taxon>
        <taxon>Mycobacteriaceae</taxon>
        <taxon>Mycobacterium</taxon>
    </lineage>
</organism>
<accession>A0A5Q5CNF0</accession>
<name>A0A5Q5CNF0_MYCSJ</name>
<dbReference type="EMBL" id="CP000580">
    <property type="protein sequence ID" value="ABO00943.1"/>
    <property type="molecule type" value="Genomic_DNA"/>
</dbReference>
<keyword evidence="1" id="KW-0732">Signal</keyword>
<dbReference type="AlphaFoldDB" id="A0A5Q5CNF0"/>